<sequence>MEEQQGFLQRLQARWKLKSLVQVVLVLVVFACTGFTVLFLKRPIVSYFNPANDNVWFSVAYYVLIFPVYNVILLFYGFIFGQFEFFWAFEKRLFQRFKKKKD</sequence>
<reference evidence="3" key="1">
    <citation type="submission" date="2023-06" db="EMBL/GenBank/DDBJ databases">
        <title>Cytophagales bacterium Strain LB-30, isolated from soil.</title>
        <authorList>
            <person name="Liu B."/>
        </authorList>
    </citation>
    <scope>NUCLEOTIDE SEQUENCE</scope>
    <source>
        <strain evidence="3">LB-30</strain>
    </source>
</reference>
<evidence type="ECO:0000259" key="2">
    <source>
        <dbReference type="Pfam" id="PF20584"/>
    </source>
</evidence>
<feature type="transmembrane region" description="Helical" evidence="1">
    <location>
        <begin position="20"/>
        <end position="40"/>
    </location>
</feature>
<feature type="transmembrane region" description="Helical" evidence="1">
    <location>
        <begin position="60"/>
        <end position="89"/>
    </location>
</feature>
<dbReference type="Pfam" id="PF20584">
    <property type="entry name" value="DUF6787"/>
    <property type="match status" value="1"/>
</dbReference>
<comment type="caution">
    <text evidence="3">The sequence shown here is derived from an EMBL/GenBank/DDBJ whole genome shotgun (WGS) entry which is preliminary data.</text>
</comment>
<keyword evidence="1" id="KW-0812">Transmembrane</keyword>
<organism evidence="3 4">
    <name type="scientific">Shiella aurantiaca</name>
    <dbReference type="NCBI Taxonomy" id="3058365"/>
    <lineage>
        <taxon>Bacteria</taxon>
        <taxon>Pseudomonadati</taxon>
        <taxon>Bacteroidota</taxon>
        <taxon>Cytophagia</taxon>
        <taxon>Cytophagales</taxon>
        <taxon>Shiellaceae</taxon>
        <taxon>Shiella</taxon>
    </lineage>
</organism>
<dbReference type="Proteomes" id="UP001168552">
    <property type="component" value="Unassembled WGS sequence"/>
</dbReference>
<evidence type="ECO:0000256" key="1">
    <source>
        <dbReference type="SAM" id="Phobius"/>
    </source>
</evidence>
<dbReference type="InterPro" id="IPR046714">
    <property type="entry name" value="DUF6787"/>
</dbReference>
<gene>
    <name evidence="3" type="ORF">QWY31_04425</name>
</gene>
<proteinExistence type="predicted"/>
<evidence type="ECO:0000313" key="3">
    <source>
        <dbReference type="EMBL" id="MDN4164733.1"/>
    </source>
</evidence>
<keyword evidence="1" id="KW-1133">Transmembrane helix</keyword>
<keyword evidence="1" id="KW-0472">Membrane</keyword>
<dbReference type="RefSeq" id="WP_320003260.1">
    <property type="nucleotide sequence ID" value="NZ_JAUHJS010000002.1"/>
</dbReference>
<feature type="domain" description="DUF6787" evidence="2">
    <location>
        <begin position="25"/>
        <end position="99"/>
    </location>
</feature>
<name>A0ABT8F351_9BACT</name>
<evidence type="ECO:0000313" key="4">
    <source>
        <dbReference type="Proteomes" id="UP001168552"/>
    </source>
</evidence>
<dbReference type="EMBL" id="JAUHJS010000002">
    <property type="protein sequence ID" value="MDN4164733.1"/>
    <property type="molecule type" value="Genomic_DNA"/>
</dbReference>
<accession>A0ABT8F351</accession>
<protein>
    <recommendedName>
        <fullName evidence="2">DUF6787 domain-containing protein</fullName>
    </recommendedName>
</protein>
<keyword evidence="4" id="KW-1185">Reference proteome</keyword>